<keyword evidence="4" id="KW-0653">Protein transport</keyword>
<name>A0A4P6XQF1_9ASCO</name>
<keyword evidence="4" id="KW-0509">mRNA transport</keyword>
<dbReference type="Pfam" id="PF13634">
    <property type="entry name" value="Nucleoporin_FG"/>
    <property type="match status" value="2"/>
</dbReference>
<dbReference type="AlphaFoldDB" id="A0A4P6XQF1"/>
<comment type="subcellular location">
    <subcellularLocation>
        <location evidence="2">Nucleus membrane</location>
        <topology evidence="2">Peripheral membrane protein</topology>
        <orientation evidence="2">Nucleoplasmic side</orientation>
    </subcellularLocation>
    <subcellularLocation>
        <location evidence="1">Nucleus</location>
        <location evidence="1">Nuclear pore complex</location>
    </subcellularLocation>
</comment>
<dbReference type="InterPro" id="IPR024864">
    <property type="entry name" value="Nup54/Nup57/Nup44"/>
</dbReference>
<keyword evidence="5" id="KW-0539">Nucleus</keyword>
<organism evidence="8 9">
    <name type="scientific">Metschnikowia aff. pulcherrima</name>
    <dbReference type="NCBI Taxonomy" id="2163413"/>
    <lineage>
        <taxon>Eukaryota</taxon>
        <taxon>Fungi</taxon>
        <taxon>Dikarya</taxon>
        <taxon>Ascomycota</taxon>
        <taxon>Saccharomycotina</taxon>
        <taxon>Pichiomycetes</taxon>
        <taxon>Metschnikowiaceae</taxon>
        <taxon>Metschnikowia</taxon>
    </lineage>
</organism>
<dbReference type="InterPro" id="IPR025574">
    <property type="entry name" value="Nucleoporin_FG_rpt"/>
</dbReference>
<evidence type="ECO:0000256" key="1">
    <source>
        <dbReference type="ARBA" id="ARBA00004567"/>
    </source>
</evidence>
<feature type="compositionally biased region" description="Low complexity" evidence="6">
    <location>
        <begin position="261"/>
        <end position="277"/>
    </location>
</feature>
<evidence type="ECO:0000256" key="3">
    <source>
        <dbReference type="ARBA" id="ARBA00022448"/>
    </source>
</evidence>
<feature type="compositionally biased region" description="Polar residues" evidence="6">
    <location>
        <begin position="278"/>
        <end position="291"/>
    </location>
</feature>
<feature type="compositionally biased region" description="Low complexity" evidence="6">
    <location>
        <begin position="235"/>
        <end position="246"/>
    </location>
</feature>
<reference evidence="9" key="1">
    <citation type="submission" date="2019-03" db="EMBL/GenBank/DDBJ databases">
        <title>Snf2 controls pulcherriminic acid biosynthesis and connects pigmentation and antifungal activity of the yeast Metschnikowia pulcherrima.</title>
        <authorList>
            <person name="Gore-Lloyd D."/>
            <person name="Sumann I."/>
            <person name="Brachmann A.O."/>
            <person name="Schneeberger K."/>
            <person name="Ortiz-Merino R.A."/>
            <person name="Moreno-Beltran M."/>
            <person name="Schlaefli M."/>
            <person name="Kirner P."/>
            <person name="Santos Kron A."/>
            <person name="Wolfe K.H."/>
            <person name="Piel J."/>
            <person name="Ahrens C.H."/>
            <person name="Henk D."/>
            <person name="Freimoser F.M."/>
        </authorList>
    </citation>
    <scope>NUCLEOTIDE SEQUENCE [LARGE SCALE GENOMIC DNA]</scope>
    <source>
        <strain evidence="9">APC 1.2</strain>
    </source>
</reference>
<dbReference type="InterPro" id="IPR025712">
    <property type="entry name" value="Nup54_alpha-helical_dom"/>
</dbReference>
<evidence type="ECO:0000313" key="9">
    <source>
        <dbReference type="Proteomes" id="UP000292447"/>
    </source>
</evidence>
<dbReference type="PANTHER" id="PTHR13000:SF0">
    <property type="entry name" value="NUCLEOPORIN P54"/>
    <property type="match status" value="1"/>
</dbReference>
<evidence type="ECO:0000256" key="2">
    <source>
        <dbReference type="ARBA" id="ARBA00004620"/>
    </source>
</evidence>
<dbReference type="GO" id="GO:0044613">
    <property type="term" value="C:nuclear pore central transport channel"/>
    <property type="evidence" value="ECO:0007669"/>
    <property type="project" value="TreeGrafter"/>
</dbReference>
<protein>
    <submittedName>
        <fullName evidence="8">Pore complex protein Nup54</fullName>
    </submittedName>
</protein>
<feature type="region of interest" description="Disordered" evidence="6">
    <location>
        <begin position="154"/>
        <end position="291"/>
    </location>
</feature>
<dbReference type="GO" id="GO:0006999">
    <property type="term" value="P:nuclear pore organization"/>
    <property type="evidence" value="ECO:0007669"/>
    <property type="project" value="TreeGrafter"/>
</dbReference>
<feature type="compositionally biased region" description="Polar residues" evidence="6">
    <location>
        <begin position="165"/>
        <end position="187"/>
    </location>
</feature>
<dbReference type="GO" id="GO:0017056">
    <property type="term" value="F:structural constituent of nuclear pore"/>
    <property type="evidence" value="ECO:0007669"/>
    <property type="project" value="TreeGrafter"/>
</dbReference>
<feature type="compositionally biased region" description="Polar residues" evidence="6">
    <location>
        <begin position="206"/>
        <end position="216"/>
    </location>
</feature>
<proteinExistence type="predicted"/>
<feature type="compositionally biased region" description="Gly residues" evidence="6">
    <location>
        <begin position="218"/>
        <end position="233"/>
    </location>
</feature>
<dbReference type="PANTHER" id="PTHR13000">
    <property type="entry name" value="NUCLEOPORIN P54"/>
    <property type="match status" value="1"/>
</dbReference>
<evidence type="ECO:0000256" key="6">
    <source>
        <dbReference type="SAM" id="MobiDB-lite"/>
    </source>
</evidence>
<feature type="domain" description="Nucleoporin Nup54 alpha-helical" evidence="7">
    <location>
        <begin position="359"/>
        <end position="497"/>
    </location>
</feature>
<evidence type="ECO:0000256" key="5">
    <source>
        <dbReference type="ARBA" id="ARBA00023242"/>
    </source>
</evidence>
<keyword evidence="4" id="KW-0811">Translocation</keyword>
<evidence type="ECO:0000259" key="7">
    <source>
        <dbReference type="Pfam" id="PF13874"/>
    </source>
</evidence>
<dbReference type="Proteomes" id="UP000292447">
    <property type="component" value="Chromosome IV"/>
</dbReference>
<feature type="compositionally biased region" description="Polar residues" evidence="6">
    <location>
        <begin position="247"/>
        <end position="256"/>
    </location>
</feature>
<accession>A0A4P6XQF1</accession>
<dbReference type="STRING" id="2163413.A0A4P6XQF1"/>
<keyword evidence="3" id="KW-0813">Transport</keyword>
<dbReference type="GO" id="GO:0036228">
    <property type="term" value="P:protein localization to nuclear inner membrane"/>
    <property type="evidence" value="ECO:0007669"/>
    <property type="project" value="TreeGrafter"/>
</dbReference>
<dbReference type="GO" id="GO:0031965">
    <property type="term" value="C:nuclear membrane"/>
    <property type="evidence" value="ECO:0007669"/>
    <property type="project" value="UniProtKB-SubCell"/>
</dbReference>
<keyword evidence="9" id="KW-1185">Reference proteome</keyword>
<dbReference type="GO" id="GO:0006607">
    <property type="term" value="P:NLS-bearing protein import into nucleus"/>
    <property type="evidence" value="ECO:0007669"/>
    <property type="project" value="TreeGrafter"/>
</dbReference>
<keyword evidence="4" id="KW-0906">Nuclear pore complex</keyword>
<dbReference type="Pfam" id="PF13874">
    <property type="entry name" value="Nup54"/>
    <property type="match status" value="1"/>
</dbReference>
<sequence length="577" mass="59553">MFGAGSSAGTGFLAQNKPASFLFGSANTNTANNTAGTLGSAGSGFSLGGTNANNTGGFGSKPPGTGFGASASNTNLGATGGLFGSSNTANNSAPAAGGLFGNTGGSNTNTTNPLGGLFGASNTNTAGNTGTSLFGGNNAGTGATLTFGKPANGLGSSFGAPGPSQAPQNNSTGGLFGSSQPSQPAQSTGGGLFGKPAGTTSGGLFGSNSTQNQPPASSGGGLFGNKGTSGGLFGSQQASSNSNTTQGLNTGFNSTLGQGQGQNLNAGPAPAANNAQPSFSWSNTQQQAAPQTNLSNLEIKLPLAAKSTQSTTSYTPAVNDQLSKLREQWDPRLSRCVLKTHLYNKFSEQEIAVLLQQPRPADETPEDWEKAMANRPSPLHFPVKVSSFSDVAQRVEVQLEHVAKLRIFLNTVYDKLVQLLAQRDLDTTTRIMKAQARHTKLSRRLLKLASLLAVLKLKGYPLLPEEEELSREFQILNAKLSDPNGAVGKLSDLYARLAILKTRSEDLSLQLESSISTMNGGLDTITQNNVDAAESALQTEAVVQLLTKLLYKQQVGLGYLNDVLQQDLATVEKRARK</sequence>
<dbReference type="EMBL" id="CP034459">
    <property type="protein sequence ID" value="QBM89752.1"/>
    <property type="molecule type" value="Genomic_DNA"/>
</dbReference>
<gene>
    <name evidence="8" type="primary">MPUL0D08340</name>
    <name evidence="8" type="ORF">METSCH_D08340</name>
</gene>
<evidence type="ECO:0000256" key="4">
    <source>
        <dbReference type="ARBA" id="ARBA00023132"/>
    </source>
</evidence>
<evidence type="ECO:0000313" key="8">
    <source>
        <dbReference type="EMBL" id="QBM89752.1"/>
    </source>
</evidence>